<protein>
    <recommendedName>
        <fullName evidence="2">AB hydrolase-1 domain-containing protein</fullName>
    </recommendedName>
</protein>
<dbReference type="PANTHER" id="PTHR43722:SF1">
    <property type="entry name" value="PROLINE IMINOPEPTIDASE"/>
    <property type="match status" value="1"/>
</dbReference>
<dbReference type="InterPro" id="IPR000073">
    <property type="entry name" value="AB_hydrolase_1"/>
</dbReference>
<evidence type="ECO:0000256" key="1">
    <source>
        <dbReference type="SAM" id="MobiDB-lite"/>
    </source>
</evidence>
<evidence type="ECO:0000313" key="3">
    <source>
        <dbReference type="EMBL" id="CAD9361564.1"/>
    </source>
</evidence>
<reference evidence="3" key="1">
    <citation type="submission" date="2021-01" db="EMBL/GenBank/DDBJ databases">
        <authorList>
            <person name="Corre E."/>
            <person name="Pelletier E."/>
            <person name="Niang G."/>
            <person name="Scheremetjew M."/>
            <person name="Finn R."/>
            <person name="Kale V."/>
            <person name="Holt S."/>
            <person name="Cochrane G."/>
            <person name="Meng A."/>
            <person name="Brown T."/>
            <person name="Cohen L."/>
        </authorList>
    </citation>
    <scope>NUCLEOTIDE SEQUENCE</scope>
    <source>
        <strain evidence="3">Grunow 1884</strain>
    </source>
</reference>
<sequence>MQEPQKREAGRSVVLLDRLCVNSMKLANAIKLALLFAAIAEVAGTGKKKKNNKKKRSESESESKKKKSESESKKKTSESEGSDEEYTFHYPAASLEFLKNDIDESLFSWINKDEVKPGGQTCGFLTPRLGSLLDEPYPTIEVYFCMRFAENQPASKGYLATHCGGPGSLSDCPIYYEIGEENLKNYNIITFDQRGMGRSWPSFAHEECTYGVVRNQDGILVRDPAKYIDAWTADPTDEDSIREYLLNQKLRLASCWTCESCDFMLNAVDGSNKTYHFLDYSGTQQAVEDMERFRYAIGAEKLSVYGISYGTQIMASYATAFPGSVDKFIADSNVTPLPDIIHMGETVARNANMRMDYLLYTCTARNVFDTGTCPVDDLGQCMNALSVMWNELYTAGQTFDISFSILFSFLMQLVGEYDDWNVLLDVCLAAESGNGRALLELLFGPATAPEPESRVIPDDPGEYAGPTSELFVVDNFDYFQLMGPTGAYIPQSMVFGQSFSGGVYSDEFFIKQVQSINDEYPGLRTYDPSRIFMYWTGMSFYWPNARPISPAGNPFQYGIVAGVLYDYATPYLWAQEMNQVFPSTVMVTSQWITHGLISVQDDEGRILGNLCQEIINSYLETGIVLVADGTVCGSDIPSAFDIF</sequence>
<feature type="domain" description="AB hydrolase-1" evidence="2">
    <location>
        <begin position="164"/>
        <end position="364"/>
    </location>
</feature>
<feature type="region of interest" description="Disordered" evidence="1">
    <location>
        <begin position="46"/>
        <end position="84"/>
    </location>
</feature>
<accession>A0A7S2A9B8</accession>
<feature type="compositionally biased region" description="Basic and acidic residues" evidence="1">
    <location>
        <begin position="57"/>
        <end position="78"/>
    </location>
</feature>
<feature type="compositionally biased region" description="Basic residues" evidence="1">
    <location>
        <begin position="46"/>
        <end position="56"/>
    </location>
</feature>
<dbReference type="GO" id="GO:0006508">
    <property type="term" value="P:proteolysis"/>
    <property type="evidence" value="ECO:0007669"/>
    <property type="project" value="InterPro"/>
</dbReference>
<dbReference type="InterPro" id="IPR029058">
    <property type="entry name" value="AB_hydrolase_fold"/>
</dbReference>
<proteinExistence type="predicted"/>
<dbReference type="EMBL" id="HBGO01037812">
    <property type="protein sequence ID" value="CAD9361564.1"/>
    <property type="molecule type" value="Transcribed_RNA"/>
</dbReference>
<gene>
    <name evidence="3" type="ORF">OSIN01602_LOCUS21885</name>
</gene>
<dbReference type="GO" id="GO:0004177">
    <property type="term" value="F:aminopeptidase activity"/>
    <property type="evidence" value="ECO:0007669"/>
    <property type="project" value="UniProtKB-EC"/>
</dbReference>
<dbReference type="SUPFAM" id="SSF53474">
    <property type="entry name" value="alpha/beta-Hydrolases"/>
    <property type="match status" value="1"/>
</dbReference>
<dbReference type="Gene3D" id="3.40.50.1820">
    <property type="entry name" value="alpha/beta hydrolase"/>
    <property type="match status" value="1"/>
</dbReference>
<dbReference type="Pfam" id="PF00561">
    <property type="entry name" value="Abhydrolase_1"/>
    <property type="match status" value="1"/>
</dbReference>
<organism evidence="3">
    <name type="scientific">Trieres chinensis</name>
    <name type="common">Marine centric diatom</name>
    <name type="synonym">Odontella sinensis</name>
    <dbReference type="NCBI Taxonomy" id="1514140"/>
    <lineage>
        <taxon>Eukaryota</taxon>
        <taxon>Sar</taxon>
        <taxon>Stramenopiles</taxon>
        <taxon>Ochrophyta</taxon>
        <taxon>Bacillariophyta</taxon>
        <taxon>Mediophyceae</taxon>
        <taxon>Biddulphiophycidae</taxon>
        <taxon>Eupodiscales</taxon>
        <taxon>Parodontellaceae</taxon>
        <taxon>Trieres</taxon>
    </lineage>
</organism>
<dbReference type="PANTHER" id="PTHR43722">
    <property type="entry name" value="PROLINE IMINOPEPTIDASE"/>
    <property type="match status" value="1"/>
</dbReference>
<dbReference type="GO" id="GO:0005737">
    <property type="term" value="C:cytoplasm"/>
    <property type="evidence" value="ECO:0007669"/>
    <property type="project" value="InterPro"/>
</dbReference>
<evidence type="ECO:0000259" key="2">
    <source>
        <dbReference type="Pfam" id="PF00561"/>
    </source>
</evidence>
<dbReference type="InterPro" id="IPR005944">
    <property type="entry name" value="Pro_iminopeptidase"/>
</dbReference>
<dbReference type="AlphaFoldDB" id="A0A7S2A9B8"/>
<name>A0A7S2A9B8_TRICV</name>